<dbReference type="Pfam" id="PF03328">
    <property type="entry name" value="HpcH_HpaI"/>
    <property type="match status" value="1"/>
</dbReference>
<dbReference type="PANTHER" id="PTHR32308:SF0">
    <property type="entry name" value="HPCH_HPAI ALDOLASE_CITRATE LYASE DOMAIN-CONTAINING PROTEIN"/>
    <property type="match status" value="1"/>
</dbReference>
<keyword evidence="4 6" id="KW-0460">Magnesium</keyword>
<dbReference type="InterPro" id="IPR040442">
    <property type="entry name" value="Pyrv_kinase-like_dom_sf"/>
</dbReference>
<dbReference type="AlphaFoldDB" id="A0A437QQY0"/>
<reference evidence="9" key="1">
    <citation type="submission" date="2019-01" db="EMBL/GenBank/DDBJ databases">
        <title>Gri0909 isolated from a small marine red alga.</title>
        <authorList>
            <person name="Kim J."/>
            <person name="Jeong S.E."/>
            <person name="Jeon C.O."/>
        </authorList>
    </citation>
    <scope>NUCLEOTIDE SEQUENCE [LARGE SCALE GENOMIC DNA]</scope>
    <source>
        <strain evidence="9">Gri0909</strain>
    </source>
</reference>
<dbReference type="InterPro" id="IPR015813">
    <property type="entry name" value="Pyrv/PenolPyrv_kinase-like_dom"/>
</dbReference>
<dbReference type="InterPro" id="IPR011206">
    <property type="entry name" value="Citrate_lyase_beta/mcl1/mcl2"/>
</dbReference>
<evidence type="ECO:0000256" key="1">
    <source>
        <dbReference type="ARBA" id="ARBA00001946"/>
    </source>
</evidence>
<dbReference type="GO" id="GO:0006107">
    <property type="term" value="P:oxaloacetate metabolic process"/>
    <property type="evidence" value="ECO:0007669"/>
    <property type="project" value="TreeGrafter"/>
</dbReference>
<keyword evidence="3 6" id="KW-0479">Metal-binding</keyword>
<dbReference type="OrthoDB" id="9800547at2"/>
<evidence type="ECO:0000256" key="4">
    <source>
        <dbReference type="ARBA" id="ARBA00022842"/>
    </source>
</evidence>
<name>A0A437QQY0_9PROT</name>
<dbReference type="GO" id="GO:0000287">
    <property type="term" value="F:magnesium ion binding"/>
    <property type="evidence" value="ECO:0007669"/>
    <property type="project" value="TreeGrafter"/>
</dbReference>
<dbReference type="PIRSF" id="PIRSF015582">
    <property type="entry name" value="Cit_lyase_B"/>
    <property type="match status" value="1"/>
</dbReference>
<protein>
    <submittedName>
        <fullName evidence="8">CoA ester lyase</fullName>
    </submittedName>
</protein>
<evidence type="ECO:0000256" key="5">
    <source>
        <dbReference type="PIRSR" id="PIRSR015582-1"/>
    </source>
</evidence>
<gene>
    <name evidence="8" type="ORF">EOI86_13455</name>
</gene>
<proteinExistence type="inferred from homology"/>
<evidence type="ECO:0000256" key="2">
    <source>
        <dbReference type="ARBA" id="ARBA00005568"/>
    </source>
</evidence>
<keyword evidence="8" id="KW-0456">Lyase</keyword>
<comment type="similarity">
    <text evidence="2">Belongs to the HpcH/HpaI aldolase family.</text>
</comment>
<feature type="binding site" evidence="6">
    <location>
        <position position="157"/>
    </location>
    <ligand>
        <name>Mg(2+)</name>
        <dbReference type="ChEBI" id="CHEBI:18420"/>
    </ligand>
</feature>
<comment type="caution">
    <text evidence="8">The sequence shown here is derived from an EMBL/GenBank/DDBJ whole genome shotgun (WGS) entry which is preliminary data.</text>
</comment>
<dbReference type="Proteomes" id="UP000287447">
    <property type="component" value="Unassembled WGS sequence"/>
</dbReference>
<accession>A0A437QQY0</accession>
<comment type="cofactor">
    <cofactor evidence="1">
        <name>Mg(2+)</name>
        <dbReference type="ChEBI" id="CHEBI:18420"/>
    </cofactor>
</comment>
<sequence length="288" mass="31116">MNLDAIRPRRSFLFVPGSDLNKFPKAVATGADIVCIDLEDAISPAHKAGARDATVGMFVADLDFGRSEILVRINSLRTADGLADILAITKTWSPPTGLMVPKVKSPDEIRLLDDLLDGAGSAMRLQVIIETNEALEAAHEIAKASNRIDALLFGGVDMAADLRVEPSWEALLYARLRCVHAAAGAGVDLIDVPYLDLNDMDGLAEEAKRAAAIGMTGKGAIHPKQLPIIEKTFSPSEDQIAYARRATAAFEQADTGLVVVDNKLLEKPVLRSMYRVLAIAEVLEDRYQ</sequence>
<dbReference type="Gene3D" id="3.20.20.60">
    <property type="entry name" value="Phosphoenolpyruvate-binding domains"/>
    <property type="match status" value="1"/>
</dbReference>
<feature type="domain" description="HpcH/HpaI aldolase/citrate lyase" evidence="7">
    <location>
        <begin position="10"/>
        <end position="223"/>
    </location>
</feature>
<dbReference type="SUPFAM" id="SSF51621">
    <property type="entry name" value="Phosphoenolpyruvate/pyruvate domain"/>
    <property type="match status" value="1"/>
</dbReference>
<dbReference type="EMBL" id="SADE01000002">
    <property type="protein sequence ID" value="RVU36921.1"/>
    <property type="molecule type" value="Genomic_DNA"/>
</dbReference>
<feature type="binding site" evidence="5">
    <location>
        <position position="72"/>
    </location>
    <ligand>
        <name>substrate</name>
    </ligand>
</feature>
<evidence type="ECO:0000256" key="6">
    <source>
        <dbReference type="PIRSR" id="PIRSR015582-2"/>
    </source>
</evidence>
<feature type="binding site" evidence="5">
    <location>
        <position position="130"/>
    </location>
    <ligand>
        <name>substrate</name>
    </ligand>
</feature>
<dbReference type="PANTHER" id="PTHR32308">
    <property type="entry name" value="LYASE BETA SUBUNIT, PUTATIVE (AFU_ORTHOLOGUE AFUA_4G13030)-RELATED"/>
    <property type="match status" value="1"/>
</dbReference>
<evidence type="ECO:0000259" key="7">
    <source>
        <dbReference type="Pfam" id="PF03328"/>
    </source>
</evidence>
<evidence type="ECO:0000313" key="8">
    <source>
        <dbReference type="EMBL" id="RVU36921.1"/>
    </source>
</evidence>
<organism evidence="8 9">
    <name type="scientific">Hwanghaeella grinnelliae</name>
    <dbReference type="NCBI Taxonomy" id="2500179"/>
    <lineage>
        <taxon>Bacteria</taxon>
        <taxon>Pseudomonadati</taxon>
        <taxon>Pseudomonadota</taxon>
        <taxon>Alphaproteobacteria</taxon>
        <taxon>Rhodospirillales</taxon>
        <taxon>Rhodospirillaceae</taxon>
        <taxon>Hwanghaeella</taxon>
    </lineage>
</organism>
<evidence type="ECO:0000256" key="3">
    <source>
        <dbReference type="ARBA" id="ARBA00022723"/>
    </source>
</evidence>
<dbReference type="GO" id="GO:0016829">
    <property type="term" value="F:lyase activity"/>
    <property type="evidence" value="ECO:0007669"/>
    <property type="project" value="UniProtKB-KW"/>
</dbReference>
<feature type="binding site" evidence="6">
    <location>
        <position position="130"/>
    </location>
    <ligand>
        <name>Mg(2+)</name>
        <dbReference type="ChEBI" id="CHEBI:18420"/>
    </ligand>
</feature>
<keyword evidence="9" id="KW-1185">Reference proteome</keyword>
<dbReference type="InterPro" id="IPR005000">
    <property type="entry name" value="Aldolase/citrate-lyase_domain"/>
</dbReference>
<evidence type="ECO:0000313" key="9">
    <source>
        <dbReference type="Proteomes" id="UP000287447"/>
    </source>
</evidence>